<comment type="caution">
    <text evidence="1">The sequence shown here is derived from an EMBL/GenBank/DDBJ whole genome shotgun (WGS) entry which is preliminary data.</text>
</comment>
<name>A0A9X3YK78_9GAMM</name>
<sequence>MLVNVPRLDALLERHADALGADYAAYRNHTYRVANFHFLLDADGDLDKLAIAAAYHDLGIWTAGTFDYLAPSIALATAYLDEIGKAEWGGEVAAMIDNHHKLTRCRAGVPASAETFRRADWIDVSLGHLRFGLARCAVVDVLRLFPNAGFHRLLARLSLRRLVRHPLRPLPMFRR</sequence>
<organism evidence="1 2">
    <name type="scientific">Tahibacter soli</name>
    <dbReference type="NCBI Taxonomy" id="2983605"/>
    <lineage>
        <taxon>Bacteria</taxon>
        <taxon>Pseudomonadati</taxon>
        <taxon>Pseudomonadota</taxon>
        <taxon>Gammaproteobacteria</taxon>
        <taxon>Lysobacterales</taxon>
        <taxon>Rhodanobacteraceae</taxon>
        <taxon>Tahibacter</taxon>
    </lineage>
</organism>
<evidence type="ECO:0008006" key="3">
    <source>
        <dbReference type="Google" id="ProtNLM"/>
    </source>
</evidence>
<reference evidence="1" key="1">
    <citation type="submission" date="2023-02" db="EMBL/GenBank/DDBJ databases">
        <title>Tahibacter soli sp. nov. isolated from soil.</title>
        <authorList>
            <person name="Baek J.H."/>
            <person name="Lee J.K."/>
            <person name="Choi D.G."/>
            <person name="Jeon C.O."/>
        </authorList>
    </citation>
    <scope>NUCLEOTIDE SEQUENCE</scope>
    <source>
        <strain evidence="1">BL</strain>
    </source>
</reference>
<keyword evidence="2" id="KW-1185">Reference proteome</keyword>
<evidence type="ECO:0000313" key="1">
    <source>
        <dbReference type="EMBL" id="MDC8013129.1"/>
    </source>
</evidence>
<accession>A0A9X3YK78</accession>
<dbReference type="SUPFAM" id="SSF109604">
    <property type="entry name" value="HD-domain/PDEase-like"/>
    <property type="match status" value="1"/>
</dbReference>
<dbReference type="EMBL" id="JAOVZO020000017">
    <property type="protein sequence ID" value="MDC8013129.1"/>
    <property type="molecule type" value="Genomic_DNA"/>
</dbReference>
<dbReference type="AlphaFoldDB" id="A0A9X3YK78"/>
<proteinExistence type="predicted"/>
<dbReference type="Proteomes" id="UP001139971">
    <property type="component" value="Unassembled WGS sequence"/>
</dbReference>
<protein>
    <recommendedName>
        <fullName evidence="3">HD domain-containing protein</fullName>
    </recommendedName>
</protein>
<dbReference type="RefSeq" id="WP_263545345.1">
    <property type="nucleotide sequence ID" value="NZ_JAOVZO020000017.1"/>
</dbReference>
<gene>
    <name evidence="1" type="ORF">OD750_011310</name>
</gene>
<evidence type="ECO:0000313" key="2">
    <source>
        <dbReference type="Proteomes" id="UP001139971"/>
    </source>
</evidence>